<dbReference type="Gene3D" id="2.40.70.10">
    <property type="entry name" value="Acid Proteases"/>
    <property type="match status" value="1"/>
</dbReference>
<protein>
    <submittedName>
        <fullName evidence="2">TIGR02281 family clan AA aspartic protease</fullName>
    </submittedName>
</protein>
<keyword evidence="1" id="KW-0472">Membrane</keyword>
<proteinExistence type="predicted"/>
<comment type="caution">
    <text evidence="2">The sequence shown here is derived from an EMBL/GenBank/DDBJ whole genome shotgun (WGS) entry which is preliminary data.</text>
</comment>
<evidence type="ECO:0000313" key="2">
    <source>
        <dbReference type="EMBL" id="PLW67265.1"/>
    </source>
</evidence>
<sequence>MKPEETVREQKRMGLGMMVLAWITLLGLGALFFSDALERQFNPNRELETRYSEAGVREVVLQRNRYGHYVTSGEINGHPVTFMLDTGATGVAIPDAVAQRLGIARGRAYRTQTANGTAVSYAATLDSVAVGNIVLHNVQAGIAPGMGIEEVLLGMSFLKHIEFTQRGDSLILRQYAPPS</sequence>
<keyword evidence="1" id="KW-0812">Transmembrane</keyword>
<dbReference type="SUPFAM" id="SSF50630">
    <property type="entry name" value="Acid proteases"/>
    <property type="match status" value="1"/>
</dbReference>
<dbReference type="Proteomes" id="UP000235005">
    <property type="component" value="Unassembled WGS sequence"/>
</dbReference>
<dbReference type="InterPro" id="IPR011969">
    <property type="entry name" value="Clan_AA_Asp_peptidase_C"/>
</dbReference>
<keyword evidence="1" id="KW-1133">Transmembrane helix</keyword>
<dbReference type="GO" id="GO:0006508">
    <property type="term" value="P:proteolysis"/>
    <property type="evidence" value="ECO:0007669"/>
    <property type="project" value="UniProtKB-KW"/>
</dbReference>
<keyword evidence="2" id="KW-0645">Protease</keyword>
<dbReference type="Pfam" id="PF13975">
    <property type="entry name" value="gag-asp_proteas"/>
    <property type="match status" value="1"/>
</dbReference>
<dbReference type="RefSeq" id="WP_084179707.1">
    <property type="nucleotide sequence ID" value="NZ_PKUS01000032.1"/>
</dbReference>
<dbReference type="GO" id="GO:0008233">
    <property type="term" value="F:peptidase activity"/>
    <property type="evidence" value="ECO:0007669"/>
    <property type="project" value="UniProtKB-KW"/>
</dbReference>
<dbReference type="NCBIfam" id="TIGR02281">
    <property type="entry name" value="clan_AA_DTGA"/>
    <property type="match status" value="1"/>
</dbReference>
<organism evidence="2 3">
    <name type="scientific">Pseudohalioglobus lutimaris</name>
    <dbReference type="NCBI Taxonomy" id="1737061"/>
    <lineage>
        <taxon>Bacteria</taxon>
        <taxon>Pseudomonadati</taxon>
        <taxon>Pseudomonadota</taxon>
        <taxon>Gammaproteobacteria</taxon>
        <taxon>Cellvibrionales</taxon>
        <taxon>Halieaceae</taxon>
        <taxon>Pseudohalioglobus</taxon>
    </lineage>
</organism>
<dbReference type="InterPro" id="IPR021109">
    <property type="entry name" value="Peptidase_aspartic_dom_sf"/>
</dbReference>
<name>A0A2N5WYE0_9GAMM</name>
<keyword evidence="2" id="KW-0378">Hydrolase</keyword>
<evidence type="ECO:0000256" key="1">
    <source>
        <dbReference type="SAM" id="Phobius"/>
    </source>
</evidence>
<accession>A0A2N5WYE0</accession>
<reference evidence="2 3" key="1">
    <citation type="submission" date="2018-01" db="EMBL/GenBank/DDBJ databases">
        <title>The draft genome sequence of Halioglobus lutimaris HF004.</title>
        <authorList>
            <person name="Du Z.-J."/>
            <person name="Shi M.-J."/>
        </authorList>
    </citation>
    <scope>NUCLEOTIDE SEQUENCE [LARGE SCALE GENOMIC DNA]</scope>
    <source>
        <strain evidence="2 3">HF004</strain>
    </source>
</reference>
<keyword evidence="3" id="KW-1185">Reference proteome</keyword>
<feature type="transmembrane region" description="Helical" evidence="1">
    <location>
        <begin position="12"/>
        <end position="33"/>
    </location>
</feature>
<gene>
    <name evidence="2" type="ORF">C0039_17645</name>
</gene>
<dbReference type="OrthoDB" id="185963at2"/>
<dbReference type="InterPro" id="IPR034122">
    <property type="entry name" value="Retropepsin-like_bacterial"/>
</dbReference>
<dbReference type="EMBL" id="PKUS01000032">
    <property type="protein sequence ID" value="PLW67265.1"/>
    <property type="molecule type" value="Genomic_DNA"/>
</dbReference>
<dbReference type="CDD" id="cd05483">
    <property type="entry name" value="retropepsin_like_bacteria"/>
    <property type="match status" value="1"/>
</dbReference>
<dbReference type="AlphaFoldDB" id="A0A2N5WYE0"/>
<evidence type="ECO:0000313" key="3">
    <source>
        <dbReference type="Proteomes" id="UP000235005"/>
    </source>
</evidence>